<protein>
    <submittedName>
        <fullName evidence="3">CYTH and CHAD domain-containing protein</fullName>
    </submittedName>
</protein>
<dbReference type="InterPro" id="IPR038186">
    <property type="entry name" value="CHAD_dom_sf"/>
</dbReference>
<dbReference type="EMBL" id="RQVS01000010">
    <property type="protein sequence ID" value="RRJ86246.1"/>
    <property type="molecule type" value="Genomic_DNA"/>
</dbReference>
<dbReference type="PROSITE" id="PS51708">
    <property type="entry name" value="CHAD"/>
    <property type="match status" value="1"/>
</dbReference>
<dbReference type="PANTHER" id="PTHR39339">
    <property type="entry name" value="SLR1444 PROTEIN"/>
    <property type="match status" value="1"/>
</dbReference>
<evidence type="ECO:0000313" key="4">
    <source>
        <dbReference type="Proteomes" id="UP000274391"/>
    </source>
</evidence>
<dbReference type="OrthoDB" id="9777271at2"/>
<accession>A0A3P3VXA7</accession>
<dbReference type="InterPro" id="IPR023577">
    <property type="entry name" value="CYTH_domain"/>
</dbReference>
<comment type="caution">
    <text evidence="3">The sequence shown here is derived from an EMBL/GenBank/DDBJ whole genome shotgun (WGS) entry which is preliminary data.</text>
</comment>
<sequence>MDNDAQTGTGVVTTETERKYRVPAGVEVPDLASIGPIGVPRIDTLVATYYDTPDFALLAARATLRRRTGGQDAGWHLKTPGTGDVRGEHRLPLEVGRRVPFAFRAEFAEVLEEKPLLPIVELTTVRTTTEHFDDEGRVRAEICSDRVSAVVLRRDVDLDLDWHEVEIELPAGEPIATFGLIEPVLTEAGIERTDAPSKLAHILATVPPTPAVDLDDAAADAVVSIMARHFGKLQSLEGDLIANAPDAVHQSRVALRRMRSLVQGYRRVFDRQDAVRLRGELRWAGEQLGEARDAEVLVEKFAELFDACAEGEIVGAIRERVEGSLGRRHAQALTHLRRVVASPRWDALHLLASEFILDSPTSRRGRRPAFGVLPKLAADTIDLVRERTDAARADETNLDAWHEVRKGAKRVRYSYEVLEQLGDEDAKPTRQAWKEVAEDFGAVQDAVILDEQLQRFERAATAAGEPIDTYELLRGRFETDRDAELARVRTLLDELLAE</sequence>
<organism evidence="3 4">
    <name type="scientific">Gulosibacter macacae</name>
    <dbReference type="NCBI Taxonomy" id="2488791"/>
    <lineage>
        <taxon>Bacteria</taxon>
        <taxon>Bacillati</taxon>
        <taxon>Actinomycetota</taxon>
        <taxon>Actinomycetes</taxon>
        <taxon>Micrococcales</taxon>
        <taxon>Microbacteriaceae</taxon>
        <taxon>Gulosibacter</taxon>
    </lineage>
</organism>
<evidence type="ECO:0000313" key="3">
    <source>
        <dbReference type="EMBL" id="RRJ86246.1"/>
    </source>
</evidence>
<dbReference type="InterPro" id="IPR033469">
    <property type="entry name" value="CYTH-like_dom_sf"/>
</dbReference>
<dbReference type="SUPFAM" id="SSF55154">
    <property type="entry name" value="CYTH-like phosphatases"/>
    <property type="match status" value="1"/>
</dbReference>
<dbReference type="AlphaFoldDB" id="A0A3P3VXA7"/>
<feature type="domain" description="CYTH" evidence="1">
    <location>
        <begin position="13"/>
        <end position="206"/>
    </location>
</feature>
<dbReference type="PANTHER" id="PTHR39339:SF1">
    <property type="entry name" value="CHAD DOMAIN-CONTAINING PROTEIN"/>
    <property type="match status" value="1"/>
</dbReference>
<evidence type="ECO:0000259" key="2">
    <source>
        <dbReference type="PROSITE" id="PS51708"/>
    </source>
</evidence>
<dbReference type="Gene3D" id="2.40.320.10">
    <property type="entry name" value="Hypothetical Protein Pfu-838710-001"/>
    <property type="match status" value="1"/>
</dbReference>
<dbReference type="CDD" id="cd07374">
    <property type="entry name" value="CYTH-like_Pase"/>
    <property type="match status" value="1"/>
</dbReference>
<dbReference type="InterPro" id="IPR007899">
    <property type="entry name" value="CHAD_dom"/>
</dbReference>
<evidence type="ECO:0000259" key="1">
    <source>
        <dbReference type="PROSITE" id="PS51707"/>
    </source>
</evidence>
<reference evidence="3 4" key="1">
    <citation type="submission" date="2018-11" db="EMBL/GenBank/DDBJ databases">
        <title>YIM 102482-1 draft genome.</title>
        <authorList>
            <person name="Li G."/>
            <person name="Jiang Y."/>
        </authorList>
    </citation>
    <scope>NUCLEOTIDE SEQUENCE [LARGE SCALE GENOMIC DNA]</scope>
    <source>
        <strain evidence="3 4">YIM 102482-1</strain>
    </source>
</reference>
<dbReference type="Proteomes" id="UP000274391">
    <property type="component" value="Unassembled WGS sequence"/>
</dbReference>
<name>A0A3P3VXA7_9MICO</name>
<dbReference type="Gene3D" id="1.40.20.10">
    <property type="entry name" value="CHAD domain"/>
    <property type="match status" value="1"/>
</dbReference>
<dbReference type="Pfam" id="PF01928">
    <property type="entry name" value="CYTH"/>
    <property type="match status" value="1"/>
</dbReference>
<proteinExistence type="predicted"/>
<gene>
    <name evidence="3" type="ORF">EG850_09070</name>
</gene>
<dbReference type="Pfam" id="PF05235">
    <property type="entry name" value="CHAD"/>
    <property type="match status" value="1"/>
</dbReference>
<dbReference type="SMART" id="SM01118">
    <property type="entry name" value="CYTH"/>
    <property type="match status" value="1"/>
</dbReference>
<feature type="domain" description="CHAD" evidence="2">
    <location>
        <begin position="215"/>
        <end position="498"/>
    </location>
</feature>
<dbReference type="PROSITE" id="PS51707">
    <property type="entry name" value="CYTH"/>
    <property type="match status" value="1"/>
</dbReference>
<keyword evidence="4" id="KW-1185">Reference proteome</keyword>
<dbReference type="SMART" id="SM00880">
    <property type="entry name" value="CHAD"/>
    <property type="match status" value="1"/>
</dbReference>
<dbReference type="RefSeq" id="WP_124972718.1">
    <property type="nucleotide sequence ID" value="NZ_RQVS01000010.1"/>
</dbReference>